<accession>A0A4C1WJN9</accession>
<proteinExistence type="predicted"/>
<name>A0A4C1WJN9_EUMVA</name>
<sequence>MVKNRGHPIDKKLAKCESDSHRTEGSVQASSLICPRFDRRQTSAAAFQPLISSPVGTHRRMSAPEAQATAAVPVAAWQYTQLSVTHKMHDQRKKSHKSWSTDVSQQSLPEQVVDSSEKNVRAVVHSQK</sequence>
<dbReference type="Proteomes" id="UP000299102">
    <property type="component" value="Unassembled WGS sequence"/>
</dbReference>
<evidence type="ECO:0000313" key="2">
    <source>
        <dbReference type="EMBL" id="GBP50377.1"/>
    </source>
</evidence>
<keyword evidence="3" id="KW-1185">Reference proteome</keyword>
<gene>
    <name evidence="2" type="ORF">EVAR_32622_1</name>
</gene>
<feature type="compositionally biased region" description="Basic and acidic residues" evidence="1">
    <location>
        <begin position="7"/>
        <end position="24"/>
    </location>
</feature>
<reference evidence="2 3" key="1">
    <citation type="journal article" date="2019" name="Commun. Biol.">
        <title>The bagworm genome reveals a unique fibroin gene that provides high tensile strength.</title>
        <authorList>
            <person name="Kono N."/>
            <person name="Nakamura H."/>
            <person name="Ohtoshi R."/>
            <person name="Tomita M."/>
            <person name="Numata K."/>
            <person name="Arakawa K."/>
        </authorList>
    </citation>
    <scope>NUCLEOTIDE SEQUENCE [LARGE SCALE GENOMIC DNA]</scope>
</reference>
<dbReference type="EMBL" id="BGZK01000564">
    <property type="protein sequence ID" value="GBP50377.1"/>
    <property type="molecule type" value="Genomic_DNA"/>
</dbReference>
<feature type="compositionally biased region" description="Polar residues" evidence="1">
    <location>
        <begin position="98"/>
        <end position="109"/>
    </location>
</feature>
<organism evidence="2 3">
    <name type="scientific">Eumeta variegata</name>
    <name type="common">Bagworm moth</name>
    <name type="synonym">Eumeta japonica</name>
    <dbReference type="NCBI Taxonomy" id="151549"/>
    <lineage>
        <taxon>Eukaryota</taxon>
        <taxon>Metazoa</taxon>
        <taxon>Ecdysozoa</taxon>
        <taxon>Arthropoda</taxon>
        <taxon>Hexapoda</taxon>
        <taxon>Insecta</taxon>
        <taxon>Pterygota</taxon>
        <taxon>Neoptera</taxon>
        <taxon>Endopterygota</taxon>
        <taxon>Lepidoptera</taxon>
        <taxon>Glossata</taxon>
        <taxon>Ditrysia</taxon>
        <taxon>Tineoidea</taxon>
        <taxon>Psychidae</taxon>
        <taxon>Oiketicinae</taxon>
        <taxon>Eumeta</taxon>
    </lineage>
</organism>
<evidence type="ECO:0000256" key="1">
    <source>
        <dbReference type="SAM" id="MobiDB-lite"/>
    </source>
</evidence>
<feature type="region of interest" description="Disordered" evidence="1">
    <location>
        <begin position="86"/>
        <end position="128"/>
    </location>
</feature>
<dbReference type="AlphaFoldDB" id="A0A4C1WJN9"/>
<protein>
    <submittedName>
        <fullName evidence="2">Uncharacterized protein</fullName>
    </submittedName>
</protein>
<feature type="region of interest" description="Disordered" evidence="1">
    <location>
        <begin position="1"/>
        <end position="29"/>
    </location>
</feature>
<evidence type="ECO:0000313" key="3">
    <source>
        <dbReference type="Proteomes" id="UP000299102"/>
    </source>
</evidence>
<comment type="caution">
    <text evidence="2">The sequence shown here is derived from an EMBL/GenBank/DDBJ whole genome shotgun (WGS) entry which is preliminary data.</text>
</comment>